<dbReference type="PANTHER" id="PTHR38460">
    <property type="entry name" value="TAUTOMERASE YOLI-RELATED"/>
    <property type="match status" value="1"/>
</dbReference>
<accession>I4DBJ4</accession>
<dbReference type="Proteomes" id="UP000002892">
    <property type="component" value="Chromosome"/>
</dbReference>
<dbReference type="EMBL" id="CP003639">
    <property type="protein sequence ID" value="AFM43168.1"/>
    <property type="molecule type" value="Genomic_DNA"/>
</dbReference>
<gene>
    <name evidence="1" type="ordered locus">Desaci_4318</name>
</gene>
<dbReference type="OrthoDB" id="9804765at2"/>
<dbReference type="AlphaFoldDB" id="I4DBJ4"/>
<dbReference type="Gene3D" id="3.30.429.10">
    <property type="entry name" value="Macrophage Migration Inhibitory Factor"/>
    <property type="match status" value="1"/>
</dbReference>
<dbReference type="RefSeq" id="WP_014829154.1">
    <property type="nucleotide sequence ID" value="NC_018068.1"/>
</dbReference>
<dbReference type="HOGENOM" id="CLU_148073_0_1_9"/>
<name>I4DBJ4_DESAJ</name>
<dbReference type="eggNOG" id="COG1942">
    <property type="taxonomic scope" value="Bacteria"/>
</dbReference>
<dbReference type="SUPFAM" id="SSF55331">
    <property type="entry name" value="Tautomerase/MIF"/>
    <property type="match status" value="1"/>
</dbReference>
<evidence type="ECO:0000313" key="2">
    <source>
        <dbReference type="Proteomes" id="UP000002892"/>
    </source>
</evidence>
<dbReference type="PANTHER" id="PTHR38460:SF1">
    <property type="entry name" value="TAUTOMERASE YOLI-RELATED"/>
    <property type="match status" value="1"/>
</dbReference>
<dbReference type="KEGG" id="dai:Desaci_4318"/>
<keyword evidence="2" id="KW-1185">Reference proteome</keyword>
<dbReference type="InterPro" id="IPR037479">
    <property type="entry name" value="Tauto_MSAD"/>
</dbReference>
<protein>
    <submittedName>
        <fullName evidence="1">Uncharacterized protein, 4-oxalocrotonate tautomerase</fullName>
    </submittedName>
</protein>
<reference evidence="1 2" key="1">
    <citation type="journal article" date="2012" name="J. Bacteriol.">
        <title>Complete genome sequences of Desulfosporosinus orientis DSM765T, Desulfosporosinus youngiae DSM17734T, Desulfosporosinus meridiei DSM13257T, and Desulfosporosinus acidiphilus DSM22704T.</title>
        <authorList>
            <person name="Pester M."/>
            <person name="Brambilla E."/>
            <person name="Alazard D."/>
            <person name="Rattei T."/>
            <person name="Weinmaier T."/>
            <person name="Han J."/>
            <person name="Lucas S."/>
            <person name="Lapidus A."/>
            <person name="Cheng J.F."/>
            <person name="Goodwin L."/>
            <person name="Pitluck S."/>
            <person name="Peters L."/>
            <person name="Ovchinnikova G."/>
            <person name="Teshima H."/>
            <person name="Detter J.C."/>
            <person name="Han C.S."/>
            <person name="Tapia R."/>
            <person name="Land M.L."/>
            <person name="Hauser L."/>
            <person name="Kyrpides N.C."/>
            <person name="Ivanova N.N."/>
            <person name="Pagani I."/>
            <person name="Huntmann M."/>
            <person name="Wei C.L."/>
            <person name="Davenport K.W."/>
            <person name="Daligault H."/>
            <person name="Chain P.S."/>
            <person name="Chen A."/>
            <person name="Mavromatis K."/>
            <person name="Markowitz V."/>
            <person name="Szeto E."/>
            <person name="Mikhailova N."/>
            <person name="Pati A."/>
            <person name="Wagner M."/>
            <person name="Woyke T."/>
            <person name="Ollivier B."/>
            <person name="Klenk H.P."/>
            <person name="Spring S."/>
            <person name="Loy A."/>
        </authorList>
    </citation>
    <scope>NUCLEOTIDE SEQUENCE [LARGE SCALE GENOMIC DNA]</scope>
    <source>
        <strain evidence="2">DSM 22704 / JCM 16185 / SJ4</strain>
    </source>
</reference>
<evidence type="ECO:0000313" key="1">
    <source>
        <dbReference type="EMBL" id="AFM43168.1"/>
    </source>
</evidence>
<sequence length="130" mass="14714">MPLVKVEILKGRSTEYKKAILDGVHSALVESFKIPDYDRNQRLYELDNEHFEFSDTKTDQCTIIDLTVFKGRSPEAKRLLYSAIVRNLQNNPGIDGEDITIVVHEPPLENWGVHGGKMASEVNLGFKVDV</sequence>
<proteinExistence type="predicted"/>
<dbReference type="InterPro" id="IPR014347">
    <property type="entry name" value="Tautomerase/MIF_sf"/>
</dbReference>
<dbReference type="Pfam" id="PF14552">
    <property type="entry name" value="Tautomerase_2"/>
    <property type="match status" value="1"/>
</dbReference>
<organism evidence="1 2">
    <name type="scientific">Desulfosporosinus acidiphilus (strain DSM 22704 / JCM 16185 / SJ4)</name>
    <dbReference type="NCBI Taxonomy" id="646529"/>
    <lineage>
        <taxon>Bacteria</taxon>
        <taxon>Bacillati</taxon>
        <taxon>Bacillota</taxon>
        <taxon>Clostridia</taxon>
        <taxon>Eubacteriales</taxon>
        <taxon>Desulfitobacteriaceae</taxon>
        <taxon>Desulfosporosinus</taxon>
    </lineage>
</organism>